<gene>
    <name evidence="2" type="ORF">GWK47_021874</name>
</gene>
<dbReference type="AlphaFoldDB" id="A0A8J4XNZ2"/>
<feature type="region of interest" description="Disordered" evidence="1">
    <location>
        <begin position="193"/>
        <end position="233"/>
    </location>
</feature>
<comment type="caution">
    <text evidence="2">The sequence shown here is derived from an EMBL/GenBank/DDBJ whole genome shotgun (WGS) entry which is preliminary data.</text>
</comment>
<keyword evidence="3" id="KW-1185">Reference proteome</keyword>
<name>A0A8J4XNZ2_CHIOP</name>
<proteinExistence type="predicted"/>
<reference evidence="2" key="1">
    <citation type="submission" date="2020-07" db="EMBL/GenBank/DDBJ databases">
        <title>The High-quality genome of the commercially important snow crab, Chionoecetes opilio.</title>
        <authorList>
            <person name="Jeong J.-H."/>
            <person name="Ryu S."/>
        </authorList>
    </citation>
    <scope>NUCLEOTIDE SEQUENCE</scope>
    <source>
        <strain evidence="2">MADBK_172401_WGS</strain>
        <tissue evidence="2">Digestive gland</tissue>
    </source>
</reference>
<dbReference type="EMBL" id="JACEEZ010023796">
    <property type="protein sequence ID" value="KAG0710878.1"/>
    <property type="molecule type" value="Genomic_DNA"/>
</dbReference>
<dbReference type="Proteomes" id="UP000770661">
    <property type="component" value="Unassembled WGS sequence"/>
</dbReference>
<protein>
    <submittedName>
        <fullName evidence="2">Uncharacterized protein</fullName>
    </submittedName>
</protein>
<feature type="region of interest" description="Disordered" evidence="1">
    <location>
        <begin position="1"/>
        <end position="96"/>
    </location>
</feature>
<sequence length="297" mass="31587">MSERHRGPSQPGMSRRMKLLPSPSLRRKRAGAPSPSQEGPDKALAPTPTPCPSGCIVRRPTPSELRRVQGPLLIRAGSRSSPPLDPGKLPRGENPGPGKGLCLVVVIWEHNTPKFPTGGSLLYPGGRGVRGPTWAQVCARTFNAGLSSLCDLAGGGDAPDAIKRSEKTSPCLAFRPSAAKPITNQACTSCTYSPPSTAVPPGSPEPPPWLPSPLWRKRPPRGRVTGGPLQPSPVSPLYPWRTPLFLPIRRGRRRVRPLFTLPRVAHPPLGSHGGMTMSRALARPGLEQGAEAPELAA</sequence>
<evidence type="ECO:0000313" key="3">
    <source>
        <dbReference type="Proteomes" id="UP000770661"/>
    </source>
</evidence>
<feature type="region of interest" description="Disordered" evidence="1">
    <location>
        <begin position="270"/>
        <end position="297"/>
    </location>
</feature>
<feature type="compositionally biased region" description="Pro residues" evidence="1">
    <location>
        <begin position="197"/>
        <end position="211"/>
    </location>
</feature>
<accession>A0A8J4XNZ2</accession>
<evidence type="ECO:0000313" key="2">
    <source>
        <dbReference type="EMBL" id="KAG0710878.1"/>
    </source>
</evidence>
<evidence type="ECO:0000256" key="1">
    <source>
        <dbReference type="SAM" id="MobiDB-lite"/>
    </source>
</evidence>
<organism evidence="2 3">
    <name type="scientific">Chionoecetes opilio</name>
    <name type="common">Atlantic snow crab</name>
    <name type="synonym">Cancer opilio</name>
    <dbReference type="NCBI Taxonomy" id="41210"/>
    <lineage>
        <taxon>Eukaryota</taxon>
        <taxon>Metazoa</taxon>
        <taxon>Ecdysozoa</taxon>
        <taxon>Arthropoda</taxon>
        <taxon>Crustacea</taxon>
        <taxon>Multicrustacea</taxon>
        <taxon>Malacostraca</taxon>
        <taxon>Eumalacostraca</taxon>
        <taxon>Eucarida</taxon>
        <taxon>Decapoda</taxon>
        <taxon>Pleocyemata</taxon>
        <taxon>Brachyura</taxon>
        <taxon>Eubrachyura</taxon>
        <taxon>Majoidea</taxon>
        <taxon>Majidae</taxon>
        <taxon>Chionoecetes</taxon>
    </lineage>
</organism>